<evidence type="ECO:0000256" key="1">
    <source>
        <dbReference type="SAM" id="MobiDB-lite"/>
    </source>
</evidence>
<name>A0ABD3B1D4_9GENT</name>
<reference evidence="2 3" key="1">
    <citation type="submission" date="2024-11" db="EMBL/GenBank/DDBJ databases">
        <title>A near-complete genome assembly of Cinchona calisaya.</title>
        <authorList>
            <person name="Lian D.C."/>
            <person name="Zhao X.W."/>
            <person name="Wei L."/>
        </authorList>
    </citation>
    <scope>NUCLEOTIDE SEQUENCE [LARGE SCALE GENOMIC DNA]</scope>
    <source>
        <tissue evidence="2">Nenye</tissue>
    </source>
</reference>
<accession>A0ABD3B1D4</accession>
<feature type="compositionally biased region" description="Polar residues" evidence="1">
    <location>
        <begin position="88"/>
        <end position="107"/>
    </location>
</feature>
<comment type="caution">
    <text evidence="2">The sequence shown here is derived from an EMBL/GenBank/DDBJ whole genome shotgun (WGS) entry which is preliminary data.</text>
</comment>
<organism evidence="2 3">
    <name type="scientific">Cinchona calisaya</name>
    <dbReference type="NCBI Taxonomy" id="153742"/>
    <lineage>
        <taxon>Eukaryota</taxon>
        <taxon>Viridiplantae</taxon>
        <taxon>Streptophyta</taxon>
        <taxon>Embryophyta</taxon>
        <taxon>Tracheophyta</taxon>
        <taxon>Spermatophyta</taxon>
        <taxon>Magnoliopsida</taxon>
        <taxon>eudicotyledons</taxon>
        <taxon>Gunneridae</taxon>
        <taxon>Pentapetalae</taxon>
        <taxon>asterids</taxon>
        <taxon>lamiids</taxon>
        <taxon>Gentianales</taxon>
        <taxon>Rubiaceae</taxon>
        <taxon>Cinchonoideae</taxon>
        <taxon>Cinchoneae</taxon>
        <taxon>Cinchona</taxon>
    </lineage>
</organism>
<evidence type="ECO:0000313" key="2">
    <source>
        <dbReference type="EMBL" id="KAL3537340.1"/>
    </source>
</evidence>
<dbReference type="EMBL" id="JBJUIK010000001">
    <property type="protein sequence ID" value="KAL3537340.1"/>
    <property type="molecule type" value="Genomic_DNA"/>
</dbReference>
<keyword evidence="3" id="KW-1185">Reference proteome</keyword>
<protein>
    <submittedName>
        <fullName evidence="2">Uncharacterized protein</fullName>
    </submittedName>
</protein>
<dbReference type="AlphaFoldDB" id="A0ABD3B1D4"/>
<sequence>MANGRGGVKERLEEVAADGRRKRIGEEGKGTFSFPFSFCFLLRFDLCNENHCTPSEAKKKNINPCELPCEKKQNGDMWPGQECKESENTQPGELSIQNNKSKRSASSTPLLKREVELLKESQEWKWILRWLIKT</sequence>
<feature type="region of interest" description="Disordered" evidence="1">
    <location>
        <begin position="76"/>
        <end position="107"/>
    </location>
</feature>
<gene>
    <name evidence="2" type="ORF">ACH5RR_000706</name>
</gene>
<evidence type="ECO:0000313" key="3">
    <source>
        <dbReference type="Proteomes" id="UP001630127"/>
    </source>
</evidence>
<dbReference type="Proteomes" id="UP001630127">
    <property type="component" value="Unassembled WGS sequence"/>
</dbReference>
<proteinExistence type="predicted"/>